<dbReference type="Proteomes" id="UP000291116">
    <property type="component" value="Unassembled WGS sequence"/>
</dbReference>
<evidence type="ECO:0000313" key="1">
    <source>
        <dbReference type="EMBL" id="VEU44984.1"/>
    </source>
</evidence>
<dbReference type="EMBL" id="CAACVS010000679">
    <property type="protein sequence ID" value="VEU44984.1"/>
    <property type="molecule type" value="Genomic_DNA"/>
</dbReference>
<evidence type="ECO:0000313" key="2">
    <source>
        <dbReference type="Proteomes" id="UP000291116"/>
    </source>
</evidence>
<sequence length="83" mass="8973">MSTLLPLSFPVRKGLSSSTLEDVDCACATTTFSGKPSKLAKGINAREAIRNGYILSLDSEKLKIDDLLEKRSVSIVVFLRSLG</sequence>
<name>A0A448ZSL4_9STRA</name>
<accession>A0A448ZSL4</accession>
<keyword evidence="2" id="KW-1185">Reference proteome</keyword>
<protein>
    <submittedName>
        <fullName evidence="1">Uncharacterized protein</fullName>
    </submittedName>
</protein>
<dbReference type="AlphaFoldDB" id="A0A448ZSL4"/>
<proteinExistence type="predicted"/>
<gene>
    <name evidence="1" type="ORF">PSNMU_V1.4_AUG-EV-PASAV3_0121580</name>
</gene>
<organism evidence="1 2">
    <name type="scientific">Pseudo-nitzschia multistriata</name>
    <dbReference type="NCBI Taxonomy" id="183589"/>
    <lineage>
        <taxon>Eukaryota</taxon>
        <taxon>Sar</taxon>
        <taxon>Stramenopiles</taxon>
        <taxon>Ochrophyta</taxon>
        <taxon>Bacillariophyta</taxon>
        <taxon>Bacillariophyceae</taxon>
        <taxon>Bacillariophycidae</taxon>
        <taxon>Bacillariales</taxon>
        <taxon>Bacillariaceae</taxon>
        <taxon>Pseudo-nitzschia</taxon>
    </lineage>
</organism>
<reference evidence="1 2" key="1">
    <citation type="submission" date="2019-01" db="EMBL/GenBank/DDBJ databases">
        <authorList>
            <person name="Ferrante I. M."/>
        </authorList>
    </citation>
    <scope>NUCLEOTIDE SEQUENCE [LARGE SCALE GENOMIC DNA]</scope>
    <source>
        <strain evidence="1 2">B856</strain>
    </source>
</reference>